<name>A0AAN6NXH3_9PEZI</name>
<gene>
    <name evidence="2" type="ORF">QBC32DRAFT_342718</name>
</gene>
<evidence type="ECO:0000313" key="3">
    <source>
        <dbReference type="Proteomes" id="UP001303222"/>
    </source>
</evidence>
<reference evidence="2" key="1">
    <citation type="journal article" date="2023" name="Mol. Phylogenet. Evol.">
        <title>Genome-scale phylogeny and comparative genomics of the fungal order Sordariales.</title>
        <authorList>
            <person name="Hensen N."/>
            <person name="Bonometti L."/>
            <person name="Westerberg I."/>
            <person name="Brannstrom I.O."/>
            <person name="Guillou S."/>
            <person name="Cros-Aarteil S."/>
            <person name="Calhoun S."/>
            <person name="Haridas S."/>
            <person name="Kuo A."/>
            <person name="Mondo S."/>
            <person name="Pangilinan J."/>
            <person name="Riley R."/>
            <person name="LaButti K."/>
            <person name="Andreopoulos B."/>
            <person name="Lipzen A."/>
            <person name="Chen C."/>
            <person name="Yan M."/>
            <person name="Daum C."/>
            <person name="Ng V."/>
            <person name="Clum A."/>
            <person name="Steindorff A."/>
            <person name="Ohm R.A."/>
            <person name="Martin F."/>
            <person name="Silar P."/>
            <person name="Natvig D.O."/>
            <person name="Lalanne C."/>
            <person name="Gautier V."/>
            <person name="Ament-Velasquez S.L."/>
            <person name="Kruys A."/>
            <person name="Hutchinson M.I."/>
            <person name="Powell A.J."/>
            <person name="Barry K."/>
            <person name="Miller A.N."/>
            <person name="Grigoriev I.V."/>
            <person name="Debuchy R."/>
            <person name="Gladieux P."/>
            <person name="Hiltunen Thoren M."/>
            <person name="Johannesson H."/>
        </authorList>
    </citation>
    <scope>NUCLEOTIDE SEQUENCE</scope>
    <source>
        <strain evidence="2">CBS 626.80</strain>
    </source>
</reference>
<reference evidence="2" key="2">
    <citation type="submission" date="2023-06" db="EMBL/GenBank/DDBJ databases">
        <authorList>
            <consortium name="Lawrence Berkeley National Laboratory"/>
            <person name="Mondo S.J."/>
            <person name="Hensen N."/>
            <person name="Bonometti L."/>
            <person name="Westerberg I."/>
            <person name="Brannstrom I.O."/>
            <person name="Guillou S."/>
            <person name="Cros-Aarteil S."/>
            <person name="Calhoun S."/>
            <person name="Haridas S."/>
            <person name="Kuo A."/>
            <person name="Pangilinan J."/>
            <person name="Riley R."/>
            <person name="Labutti K."/>
            <person name="Andreopoulos B."/>
            <person name="Lipzen A."/>
            <person name="Chen C."/>
            <person name="Yanf M."/>
            <person name="Daum C."/>
            <person name="Ng V."/>
            <person name="Clum A."/>
            <person name="Steindorff A."/>
            <person name="Ohm R."/>
            <person name="Martin F."/>
            <person name="Silar P."/>
            <person name="Natvig D."/>
            <person name="Lalanne C."/>
            <person name="Gautier V."/>
            <person name="Ament-Velasquez S.L."/>
            <person name="Kruys A."/>
            <person name="Hutchinson M.I."/>
            <person name="Powell A.J."/>
            <person name="Barry K."/>
            <person name="Miller A.N."/>
            <person name="Grigoriev I.V."/>
            <person name="Debuchy R."/>
            <person name="Gladieux P."/>
            <person name="Thoren M.H."/>
            <person name="Johannesson H."/>
        </authorList>
    </citation>
    <scope>NUCLEOTIDE SEQUENCE</scope>
    <source>
        <strain evidence="2">CBS 626.80</strain>
    </source>
</reference>
<accession>A0AAN6NXH3</accession>
<feature type="chain" id="PRO_5043018615" description="Secreted protein" evidence="1">
    <location>
        <begin position="17"/>
        <end position="84"/>
    </location>
</feature>
<feature type="signal peptide" evidence="1">
    <location>
        <begin position="1"/>
        <end position="16"/>
    </location>
</feature>
<keyword evidence="3" id="KW-1185">Reference proteome</keyword>
<proteinExistence type="predicted"/>
<keyword evidence="1" id="KW-0732">Signal</keyword>
<organism evidence="2 3">
    <name type="scientific">Pseudoneurospora amorphoporcata</name>
    <dbReference type="NCBI Taxonomy" id="241081"/>
    <lineage>
        <taxon>Eukaryota</taxon>
        <taxon>Fungi</taxon>
        <taxon>Dikarya</taxon>
        <taxon>Ascomycota</taxon>
        <taxon>Pezizomycotina</taxon>
        <taxon>Sordariomycetes</taxon>
        <taxon>Sordariomycetidae</taxon>
        <taxon>Sordariales</taxon>
        <taxon>Sordariaceae</taxon>
        <taxon>Pseudoneurospora</taxon>
    </lineage>
</organism>
<evidence type="ECO:0000256" key="1">
    <source>
        <dbReference type="SAM" id="SignalP"/>
    </source>
</evidence>
<dbReference type="EMBL" id="MU859135">
    <property type="protein sequence ID" value="KAK3951938.1"/>
    <property type="molecule type" value="Genomic_DNA"/>
</dbReference>
<evidence type="ECO:0008006" key="4">
    <source>
        <dbReference type="Google" id="ProtNLM"/>
    </source>
</evidence>
<dbReference type="Proteomes" id="UP001303222">
    <property type="component" value="Unassembled WGS sequence"/>
</dbReference>
<protein>
    <recommendedName>
        <fullName evidence="4">Secreted protein</fullName>
    </recommendedName>
</protein>
<sequence>MCMSLFFFSVTVPAPSFPLPGLGSVAMDGMYQSPKEKRKKESYAAREGYVPVNGLAAFYWAVPRCSVIVVRRSFVTCDVGIFQK</sequence>
<evidence type="ECO:0000313" key="2">
    <source>
        <dbReference type="EMBL" id="KAK3951938.1"/>
    </source>
</evidence>
<comment type="caution">
    <text evidence="2">The sequence shown here is derived from an EMBL/GenBank/DDBJ whole genome shotgun (WGS) entry which is preliminary data.</text>
</comment>
<dbReference type="AlphaFoldDB" id="A0AAN6NXH3"/>